<proteinExistence type="predicted"/>
<feature type="chain" id="PRO_5046113402" evidence="2">
    <location>
        <begin position="24"/>
        <end position="291"/>
    </location>
</feature>
<dbReference type="Proteomes" id="UP001204615">
    <property type="component" value="Unassembled WGS sequence"/>
</dbReference>
<dbReference type="EMBL" id="JAMZEK010000004">
    <property type="protein sequence ID" value="MCP1375827.1"/>
    <property type="molecule type" value="Genomic_DNA"/>
</dbReference>
<dbReference type="RefSeq" id="WP_253568587.1">
    <property type="nucleotide sequence ID" value="NZ_JAMZEK010000004.1"/>
</dbReference>
<protein>
    <submittedName>
        <fullName evidence="3">Transporter substrate-binding domain-containing protein</fullName>
    </submittedName>
</protein>
<comment type="caution">
    <text evidence="3">The sequence shown here is derived from an EMBL/GenBank/DDBJ whole genome shotgun (WGS) entry which is preliminary data.</text>
</comment>
<reference evidence="3 4" key="1">
    <citation type="submission" date="2022-06" db="EMBL/GenBank/DDBJ databases">
        <title>Dyella sp. Sa strain:Sa Genome sequencing.</title>
        <authorList>
            <person name="Park S."/>
        </authorList>
    </citation>
    <scope>NUCLEOTIDE SEQUENCE [LARGE SCALE GENOMIC DNA]</scope>
    <source>
        <strain evidence="3 4">Sa</strain>
    </source>
</reference>
<name>A0ABT1FI11_9GAMM</name>
<accession>A0ABT1FI11</accession>
<keyword evidence="2" id="KW-0732">Signal</keyword>
<feature type="region of interest" description="Disordered" evidence="1">
    <location>
        <begin position="271"/>
        <end position="291"/>
    </location>
</feature>
<sequence length="291" mass="32943">MRLDRCACAVPLLILLIAPAMTRADTTVRVIYPRVESPQDSRTRYPLELLRLALEHSGVAYRLEPSLAPMQQARSLRELARGEGLDIAWSVTTRERERELLPIRIPIDRGLSGWRVLLIRRSEQTRMDAMHSLSGLAGLSAGQGHDWPDLDVLRANGLKVMASPTYEGLFVMLQKSRIDYFPRSIAEVVPEREAHPRMDLAIESHLLLHYPEALYFFVTPGNRTLAEAVTRGLERAIADGSMAALFWQTYGSLADELDLRHREVLELANPDFPTDATADRPQLWFQPERSP</sequence>
<evidence type="ECO:0000313" key="3">
    <source>
        <dbReference type="EMBL" id="MCP1375827.1"/>
    </source>
</evidence>
<organism evidence="3 4">
    <name type="scientific">Dyella lutea</name>
    <dbReference type="NCBI Taxonomy" id="2950441"/>
    <lineage>
        <taxon>Bacteria</taxon>
        <taxon>Pseudomonadati</taxon>
        <taxon>Pseudomonadota</taxon>
        <taxon>Gammaproteobacteria</taxon>
        <taxon>Lysobacterales</taxon>
        <taxon>Rhodanobacteraceae</taxon>
        <taxon>Dyella</taxon>
    </lineage>
</organism>
<dbReference type="SUPFAM" id="SSF53850">
    <property type="entry name" value="Periplasmic binding protein-like II"/>
    <property type="match status" value="1"/>
</dbReference>
<evidence type="ECO:0000256" key="2">
    <source>
        <dbReference type="SAM" id="SignalP"/>
    </source>
</evidence>
<keyword evidence="4" id="KW-1185">Reference proteome</keyword>
<gene>
    <name evidence="3" type="ORF">NC595_17395</name>
</gene>
<feature type="signal peptide" evidence="2">
    <location>
        <begin position="1"/>
        <end position="23"/>
    </location>
</feature>
<evidence type="ECO:0000313" key="4">
    <source>
        <dbReference type="Proteomes" id="UP001204615"/>
    </source>
</evidence>
<evidence type="ECO:0000256" key="1">
    <source>
        <dbReference type="SAM" id="MobiDB-lite"/>
    </source>
</evidence>